<proteinExistence type="predicted"/>
<protein>
    <submittedName>
        <fullName evidence="2">Uncharacterized protein</fullName>
    </submittedName>
</protein>
<dbReference type="AlphaFoldDB" id="A0A6A1WNT7"/>
<reference evidence="2 3" key="1">
    <citation type="journal article" date="2019" name="Plant Biotechnol. J.">
        <title>The red bayberry genome and genetic basis of sex determination.</title>
        <authorList>
            <person name="Jia H.M."/>
            <person name="Jia H.J."/>
            <person name="Cai Q.L."/>
            <person name="Wang Y."/>
            <person name="Zhao H.B."/>
            <person name="Yang W.F."/>
            <person name="Wang G.Y."/>
            <person name="Li Y.H."/>
            <person name="Zhan D.L."/>
            <person name="Shen Y.T."/>
            <person name="Niu Q.F."/>
            <person name="Chang L."/>
            <person name="Qiu J."/>
            <person name="Zhao L."/>
            <person name="Xie H.B."/>
            <person name="Fu W.Y."/>
            <person name="Jin J."/>
            <person name="Li X.W."/>
            <person name="Jiao Y."/>
            <person name="Zhou C.C."/>
            <person name="Tu T."/>
            <person name="Chai C.Y."/>
            <person name="Gao J.L."/>
            <person name="Fan L.J."/>
            <person name="van de Weg E."/>
            <person name="Wang J.Y."/>
            <person name="Gao Z.S."/>
        </authorList>
    </citation>
    <scope>NUCLEOTIDE SEQUENCE [LARGE SCALE GENOMIC DNA]</scope>
    <source>
        <tissue evidence="2">Leaves</tissue>
    </source>
</reference>
<evidence type="ECO:0000313" key="2">
    <source>
        <dbReference type="EMBL" id="KAB1226844.1"/>
    </source>
</evidence>
<name>A0A6A1WNT7_9ROSI</name>
<accession>A0A6A1WNT7</accession>
<evidence type="ECO:0000256" key="1">
    <source>
        <dbReference type="SAM" id="MobiDB-lite"/>
    </source>
</evidence>
<comment type="caution">
    <text evidence="2">The sequence shown here is derived from an EMBL/GenBank/DDBJ whole genome shotgun (WGS) entry which is preliminary data.</text>
</comment>
<sequence length="170" mass="18954">MGWCSHCLKSCWDDCVNGLLACPTCGKVLGEVGVRRTSYMKKARLKRMKSVKKRRLGSTGTDPFCSSSSTVIQESNLSTEGSKKATDQGNQLLPGRSHSKTSTKMAYWCTHCLQNRWTELSGDFMAVTYIIADAVPFAGRFLVDSSRSNFLTETNQILWDQIKKELGTRP</sequence>
<keyword evidence="3" id="KW-1185">Reference proteome</keyword>
<feature type="region of interest" description="Disordered" evidence="1">
    <location>
        <begin position="51"/>
        <end position="98"/>
    </location>
</feature>
<dbReference type="Proteomes" id="UP000516437">
    <property type="component" value="Chromosome 1"/>
</dbReference>
<organism evidence="2 3">
    <name type="scientific">Morella rubra</name>
    <name type="common">Chinese bayberry</name>
    <dbReference type="NCBI Taxonomy" id="262757"/>
    <lineage>
        <taxon>Eukaryota</taxon>
        <taxon>Viridiplantae</taxon>
        <taxon>Streptophyta</taxon>
        <taxon>Embryophyta</taxon>
        <taxon>Tracheophyta</taxon>
        <taxon>Spermatophyta</taxon>
        <taxon>Magnoliopsida</taxon>
        <taxon>eudicotyledons</taxon>
        <taxon>Gunneridae</taxon>
        <taxon>Pentapetalae</taxon>
        <taxon>rosids</taxon>
        <taxon>fabids</taxon>
        <taxon>Fagales</taxon>
        <taxon>Myricaceae</taxon>
        <taxon>Morella</taxon>
    </lineage>
</organism>
<evidence type="ECO:0000313" key="3">
    <source>
        <dbReference type="Proteomes" id="UP000516437"/>
    </source>
</evidence>
<dbReference type="OrthoDB" id="1698092at2759"/>
<feature type="compositionally biased region" description="Polar residues" evidence="1">
    <location>
        <begin position="58"/>
        <end position="80"/>
    </location>
</feature>
<dbReference type="EMBL" id="RXIC02000019">
    <property type="protein sequence ID" value="KAB1226844.1"/>
    <property type="molecule type" value="Genomic_DNA"/>
</dbReference>
<gene>
    <name evidence="2" type="ORF">CJ030_MR1G012148</name>
</gene>